<evidence type="ECO:0000256" key="1">
    <source>
        <dbReference type="SAM" id="SignalP"/>
    </source>
</evidence>
<accession>A0AAV4T9S0</accession>
<proteinExistence type="predicted"/>
<dbReference type="Proteomes" id="UP001054945">
    <property type="component" value="Unassembled WGS sequence"/>
</dbReference>
<evidence type="ECO:0000313" key="2">
    <source>
        <dbReference type="EMBL" id="GIY42231.1"/>
    </source>
</evidence>
<comment type="caution">
    <text evidence="2">The sequence shown here is derived from an EMBL/GenBank/DDBJ whole genome shotgun (WGS) entry which is preliminary data.</text>
</comment>
<feature type="signal peptide" evidence="1">
    <location>
        <begin position="1"/>
        <end position="19"/>
    </location>
</feature>
<protein>
    <submittedName>
        <fullName evidence="2">Uncharacterized protein</fullName>
    </submittedName>
</protein>
<dbReference type="EMBL" id="BPLR01010820">
    <property type="protein sequence ID" value="GIY42231.1"/>
    <property type="molecule type" value="Genomic_DNA"/>
</dbReference>
<feature type="chain" id="PRO_5043338177" evidence="1">
    <location>
        <begin position="20"/>
        <end position="103"/>
    </location>
</feature>
<gene>
    <name evidence="2" type="ORF">CEXT_249771</name>
</gene>
<dbReference type="AlphaFoldDB" id="A0AAV4T9S0"/>
<keyword evidence="3" id="KW-1185">Reference proteome</keyword>
<keyword evidence="1" id="KW-0732">Signal</keyword>
<name>A0AAV4T9S0_CAEEX</name>
<reference evidence="2 3" key="1">
    <citation type="submission" date="2021-06" db="EMBL/GenBank/DDBJ databases">
        <title>Caerostris extrusa draft genome.</title>
        <authorList>
            <person name="Kono N."/>
            <person name="Arakawa K."/>
        </authorList>
    </citation>
    <scope>NUCLEOTIDE SEQUENCE [LARGE SCALE GENOMIC DNA]</scope>
</reference>
<evidence type="ECO:0000313" key="3">
    <source>
        <dbReference type="Proteomes" id="UP001054945"/>
    </source>
</evidence>
<organism evidence="2 3">
    <name type="scientific">Caerostris extrusa</name>
    <name type="common">Bark spider</name>
    <name type="synonym">Caerostris bankana</name>
    <dbReference type="NCBI Taxonomy" id="172846"/>
    <lineage>
        <taxon>Eukaryota</taxon>
        <taxon>Metazoa</taxon>
        <taxon>Ecdysozoa</taxon>
        <taxon>Arthropoda</taxon>
        <taxon>Chelicerata</taxon>
        <taxon>Arachnida</taxon>
        <taxon>Araneae</taxon>
        <taxon>Araneomorphae</taxon>
        <taxon>Entelegynae</taxon>
        <taxon>Araneoidea</taxon>
        <taxon>Araneidae</taxon>
        <taxon>Caerostris</taxon>
    </lineage>
</organism>
<sequence length="103" mass="11333">MSPSLYILVLHVTSSEVEAISTSDYSRRQNRPQGREESAIKIKRPSIFAESLELKLISGMYHKLGHSLSFELGLVPVANSLDPPQLSAGRVIVKLDNENGGAW</sequence>